<dbReference type="GO" id="GO:0017006">
    <property type="term" value="P:protein-tetrapyrrole linkage"/>
    <property type="evidence" value="ECO:0007669"/>
    <property type="project" value="UniProtKB-UniRule"/>
</dbReference>
<dbReference type="EMBL" id="VBTY01000050">
    <property type="protein sequence ID" value="MDG3494499.1"/>
    <property type="molecule type" value="Genomic_DNA"/>
</dbReference>
<gene>
    <name evidence="3" type="primary">cpcT</name>
    <name evidence="4" type="ORF">FEV09_07995</name>
</gene>
<sequence length="214" mass="24274">MTSITNLTSPNDVYILAQWLAGDHSNWEQAIDNPPFFAHIRVGIRPLPNPITENGVWLFLEQAYDFELNHPYRTAVLHLIYQNDRIEMINYRLKNAETFFNASRDRDRLAALNADAIAQLEGCTQWVYRNDAHTFKGSVEPGKKCCINRKGVDTYLAIEFEVTENTYSSLDRGYDVVTDERVWGSIAGAFQFVKKASFSDEVSLGSTPQGIITS</sequence>
<protein>
    <recommendedName>
        <fullName evidence="3">Chromophore lyase CpcT/CpeT</fullName>
        <ecNumber evidence="3">4.-.-.-</ecNumber>
    </recommendedName>
</protein>
<accession>A0A9X4ME56</accession>
<dbReference type="HAMAP" id="MF_01460">
    <property type="entry name" value="Chrphore_lyase_CpxT"/>
    <property type="match status" value="1"/>
</dbReference>
<dbReference type="Gene3D" id="2.40.128.590">
    <property type="entry name" value="CpcT/CpeT domain"/>
    <property type="match status" value="1"/>
</dbReference>
<evidence type="ECO:0000256" key="3">
    <source>
        <dbReference type="HAMAP-Rule" id="MF_01460"/>
    </source>
</evidence>
<comment type="similarity">
    <text evidence="1 3">Belongs to the CpcT/CpeT biliprotein lyase family.</text>
</comment>
<keyword evidence="5" id="KW-1185">Reference proteome</keyword>
<evidence type="ECO:0000313" key="5">
    <source>
        <dbReference type="Proteomes" id="UP001152872"/>
    </source>
</evidence>
<dbReference type="CDD" id="cd16338">
    <property type="entry name" value="CpcT"/>
    <property type="match status" value="1"/>
</dbReference>
<evidence type="ECO:0000313" key="4">
    <source>
        <dbReference type="EMBL" id="MDG3494499.1"/>
    </source>
</evidence>
<dbReference type="PANTHER" id="PTHR35137">
    <property type="entry name" value="CHROMOPHORE LYASE CRL, CHLOROPLASTIC"/>
    <property type="match status" value="1"/>
</dbReference>
<dbReference type="Proteomes" id="UP001152872">
    <property type="component" value="Unassembled WGS sequence"/>
</dbReference>
<dbReference type="EC" id="4.-.-.-" evidence="3"/>
<keyword evidence="2 3" id="KW-0456">Lyase</keyword>
<dbReference type="InterPro" id="IPR038672">
    <property type="entry name" value="CpcT/CpeT_sf"/>
</dbReference>
<dbReference type="GO" id="GO:0016829">
    <property type="term" value="F:lyase activity"/>
    <property type="evidence" value="ECO:0007669"/>
    <property type="project" value="UniProtKB-KW"/>
</dbReference>
<name>A0A9X4ME56_9CYAN</name>
<evidence type="ECO:0000256" key="1">
    <source>
        <dbReference type="ARBA" id="ARBA00008206"/>
    </source>
</evidence>
<dbReference type="RefSeq" id="WP_009626574.1">
    <property type="nucleotide sequence ID" value="NZ_VBTY01000050.1"/>
</dbReference>
<dbReference type="PANTHER" id="PTHR35137:SF1">
    <property type="entry name" value="CHROMOPHORE LYASE CRL, CHLOROPLASTIC"/>
    <property type="match status" value="1"/>
</dbReference>
<dbReference type="AlphaFoldDB" id="A0A9X4ME56"/>
<comment type="function">
    <text evidence="3">Covalently attaches a chromophore to Cys residue(s) of phycobiliproteins.</text>
</comment>
<dbReference type="InterPro" id="IPR010404">
    <property type="entry name" value="CpcT/CpeT"/>
</dbReference>
<evidence type="ECO:0000256" key="2">
    <source>
        <dbReference type="ARBA" id="ARBA00023239"/>
    </source>
</evidence>
<comment type="caution">
    <text evidence="4">The sequence shown here is derived from an EMBL/GenBank/DDBJ whole genome shotgun (WGS) entry which is preliminary data.</text>
</comment>
<dbReference type="Pfam" id="PF06206">
    <property type="entry name" value="CpeT"/>
    <property type="match status" value="1"/>
</dbReference>
<proteinExistence type="inferred from homology"/>
<organism evidence="4 5">
    <name type="scientific">Pseudanabaena catenata USMAC16</name>
    <dbReference type="NCBI Taxonomy" id="1855837"/>
    <lineage>
        <taxon>Bacteria</taxon>
        <taxon>Bacillati</taxon>
        <taxon>Cyanobacteriota</taxon>
        <taxon>Cyanophyceae</taxon>
        <taxon>Pseudanabaenales</taxon>
        <taxon>Pseudanabaenaceae</taxon>
        <taxon>Pseudanabaena</taxon>
    </lineage>
</organism>
<reference evidence="4" key="1">
    <citation type="submission" date="2019-05" db="EMBL/GenBank/DDBJ databases">
        <title>Whole genome sequencing of Pseudanabaena catenata USMAC16.</title>
        <authorList>
            <person name="Khan Z."/>
            <person name="Omar W.M."/>
            <person name="Convey P."/>
            <person name="Merican F."/>
            <person name="Najimudin N."/>
        </authorList>
    </citation>
    <scope>NUCLEOTIDE SEQUENCE</scope>
    <source>
        <strain evidence="4">USMAC16</strain>
    </source>
</reference>